<dbReference type="GO" id="GO:0001228">
    <property type="term" value="F:DNA-binding transcription activator activity, RNA polymerase II-specific"/>
    <property type="evidence" value="ECO:0007669"/>
    <property type="project" value="TreeGrafter"/>
</dbReference>
<dbReference type="GO" id="GO:0005634">
    <property type="term" value="C:nucleus"/>
    <property type="evidence" value="ECO:0007669"/>
    <property type="project" value="UniProtKB-SubCell"/>
</dbReference>
<dbReference type="Pfam" id="PF07716">
    <property type="entry name" value="bZIP_2"/>
    <property type="match status" value="1"/>
</dbReference>
<dbReference type="InterPro" id="IPR004827">
    <property type="entry name" value="bZIP"/>
</dbReference>
<dbReference type="PANTHER" id="PTHR13044:SF14">
    <property type="entry name" value="CRYPTOCEPHAL, ISOFORM A"/>
    <property type="match status" value="1"/>
</dbReference>
<keyword evidence="4" id="KW-0804">Transcription</keyword>
<keyword evidence="9" id="KW-1185">Reference proteome</keyword>
<reference evidence="9" key="2">
    <citation type="submission" date="2013-12" db="EMBL/GenBank/DDBJ databases">
        <title>Evolution of pathogenesis and genome organization in the Tremellales.</title>
        <authorList>
            <person name="Cuomo C."/>
            <person name="Litvintseva A."/>
            <person name="Heitman J."/>
            <person name="Chen Y."/>
            <person name="Sun S."/>
            <person name="Springer D."/>
            <person name="Dromer F."/>
            <person name="Young S."/>
            <person name="Zeng Q."/>
            <person name="Chapman S."/>
            <person name="Gujja S."/>
            <person name="Saif S."/>
            <person name="Birren B."/>
        </authorList>
    </citation>
    <scope>NUCLEOTIDE SEQUENCE [LARGE SCALE GENOMIC DNA]</scope>
    <source>
        <strain evidence="9">BCC8398</strain>
    </source>
</reference>
<name>A0A1B9GSQ5_9TREE</name>
<dbReference type="AlphaFoldDB" id="A0A1B9GSQ5"/>
<feature type="compositionally biased region" description="Pro residues" evidence="6">
    <location>
        <begin position="72"/>
        <end position="83"/>
    </location>
</feature>
<feature type="compositionally biased region" description="Low complexity" evidence="6">
    <location>
        <begin position="261"/>
        <end position="289"/>
    </location>
</feature>
<organism evidence="8 9">
    <name type="scientific">Kwoniella heveanensis BCC8398</name>
    <dbReference type="NCBI Taxonomy" id="1296120"/>
    <lineage>
        <taxon>Eukaryota</taxon>
        <taxon>Fungi</taxon>
        <taxon>Dikarya</taxon>
        <taxon>Basidiomycota</taxon>
        <taxon>Agaricomycotina</taxon>
        <taxon>Tremellomycetes</taxon>
        <taxon>Tremellales</taxon>
        <taxon>Cryptococcaceae</taxon>
        <taxon>Kwoniella</taxon>
    </lineage>
</organism>
<evidence type="ECO:0000256" key="1">
    <source>
        <dbReference type="ARBA" id="ARBA00004123"/>
    </source>
</evidence>
<gene>
    <name evidence="8" type="ORF">I316_04597</name>
</gene>
<dbReference type="PROSITE" id="PS00036">
    <property type="entry name" value="BZIP_BASIC"/>
    <property type="match status" value="1"/>
</dbReference>
<dbReference type="CDD" id="cd14705">
    <property type="entry name" value="bZIP_Zip1"/>
    <property type="match status" value="1"/>
</dbReference>
<keyword evidence="3" id="KW-0238">DNA-binding</keyword>
<dbReference type="GO" id="GO:0000977">
    <property type="term" value="F:RNA polymerase II transcription regulatory region sequence-specific DNA binding"/>
    <property type="evidence" value="ECO:0007669"/>
    <property type="project" value="TreeGrafter"/>
</dbReference>
<dbReference type="Proteomes" id="UP000092666">
    <property type="component" value="Unassembled WGS sequence"/>
</dbReference>
<dbReference type="STRING" id="1296120.A0A1B9GSQ5"/>
<dbReference type="InterPro" id="IPR046347">
    <property type="entry name" value="bZIP_sf"/>
</dbReference>
<dbReference type="SUPFAM" id="SSF57959">
    <property type="entry name" value="Leucine zipper domain"/>
    <property type="match status" value="1"/>
</dbReference>
<feature type="region of interest" description="Disordered" evidence="6">
    <location>
        <begin position="191"/>
        <end position="220"/>
    </location>
</feature>
<sequence length="297" mass="31296">MFPDLPEHLQALNALPGNTPPSGGMNQEQEEAFWGFLHADELFRNFGTAPSPSEQKHLIEDQYKQHNVSSIPAPPPISAPAPTPVAQTPSSSPNDVKDGKPAAQTLESFIAAYIGQSSSHGGAAASTSHAQLANYLPALPTSSYNPLATPSSAPTPAGLPPSELLPGSASIFGDSPDEARITGAKRLKQLGAGQVEIEEDKRRRNTEASARFRAKKKEREQALERRAKDLEAQLAALQAENSSLENENRLLKAIVLNGAPGATPTTAGALAAAGSQAQPPSLQAALASLNQKRKRDE</sequence>
<feature type="compositionally biased region" description="Low complexity" evidence="6">
    <location>
        <begin position="146"/>
        <end position="162"/>
    </location>
</feature>
<dbReference type="PROSITE" id="PS50217">
    <property type="entry name" value="BZIP"/>
    <property type="match status" value="1"/>
</dbReference>
<evidence type="ECO:0000256" key="5">
    <source>
        <dbReference type="ARBA" id="ARBA00023242"/>
    </source>
</evidence>
<comment type="subcellular location">
    <subcellularLocation>
        <location evidence="1">Nucleus</location>
    </subcellularLocation>
</comment>
<feature type="domain" description="BZIP" evidence="7">
    <location>
        <begin position="199"/>
        <end position="252"/>
    </location>
</feature>
<evidence type="ECO:0000256" key="3">
    <source>
        <dbReference type="ARBA" id="ARBA00023125"/>
    </source>
</evidence>
<dbReference type="Gene3D" id="1.20.5.170">
    <property type="match status" value="1"/>
</dbReference>
<dbReference type="OrthoDB" id="1939598at2759"/>
<accession>A0A1B9GSQ5</accession>
<evidence type="ECO:0000313" key="8">
    <source>
        <dbReference type="EMBL" id="OCF33885.1"/>
    </source>
</evidence>
<feature type="region of interest" description="Disordered" evidence="6">
    <location>
        <begin position="146"/>
        <end position="177"/>
    </location>
</feature>
<evidence type="ECO:0000313" key="9">
    <source>
        <dbReference type="Proteomes" id="UP000092666"/>
    </source>
</evidence>
<feature type="region of interest" description="Disordered" evidence="6">
    <location>
        <begin position="61"/>
        <end position="100"/>
    </location>
</feature>
<proteinExistence type="predicted"/>
<evidence type="ECO:0000256" key="6">
    <source>
        <dbReference type="SAM" id="MobiDB-lite"/>
    </source>
</evidence>
<dbReference type="PANTHER" id="PTHR13044">
    <property type="entry name" value="ACTIVATING TRANSCRIPTION FACTOR ATF 4/5"/>
    <property type="match status" value="1"/>
</dbReference>
<dbReference type="SMART" id="SM00338">
    <property type="entry name" value="BRLZ"/>
    <property type="match status" value="1"/>
</dbReference>
<evidence type="ECO:0000256" key="2">
    <source>
        <dbReference type="ARBA" id="ARBA00023015"/>
    </source>
</evidence>
<keyword evidence="2" id="KW-0805">Transcription regulation</keyword>
<feature type="compositionally biased region" description="Polar residues" evidence="6">
    <location>
        <begin position="85"/>
        <end position="94"/>
    </location>
</feature>
<evidence type="ECO:0000259" key="7">
    <source>
        <dbReference type="PROSITE" id="PS50217"/>
    </source>
</evidence>
<evidence type="ECO:0000256" key="4">
    <source>
        <dbReference type="ARBA" id="ARBA00023163"/>
    </source>
</evidence>
<reference evidence="8 9" key="1">
    <citation type="submission" date="2013-07" db="EMBL/GenBank/DDBJ databases">
        <title>The Genome Sequence of Cryptococcus heveanensis BCC8398.</title>
        <authorList>
            <consortium name="The Broad Institute Genome Sequencing Platform"/>
            <person name="Cuomo C."/>
            <person name="Litvintseva A."/>
            <person name="Chen Y."/>
            <person name="Heitman J."/>
            <person name="Sun S."/>
            <person name="Springer D."/>
            <person name="Dromer F."/>
            <person name="Young S.K."/>
            <person name="Zeng Q."/>
            <person name="Gargeya S."/>
            <person name="Fitzgerald M."/>
            <person name="Abouelleil A."/>
            <person name="Alvarado L."/>
            <person name="Berlin A.M."/>
            <person name="Chapman S.B."/>
            <person name="Dewar J."/>
            <person name="Goldberg J."/>
            <person name="Griggs A."/>
            <person name="Gujja S."/>
            <person name="Hansen M."/>
            <person name="Howarth C."/>
            <person name="Imamovic A."/>
            <person name="Larimer J."/>
            <person name="McCowan C."/>
            <person name="Murphy C."/>
            <person name="Pearson M."/>
            <person name="Priest M."/>
            <person name="Roberts A."/>
            <person name="Saif S."/>
            <person name="Shea T."/>
            <person name="Sykes S."/>
            <person name="Wortman J."/>
            <person name="Nusbaum C."/>
            <person name="Birren B."/>
        </authorList>
    </citation>
    <scope>NUCLEOTIDE SEQUENCE [LARGE SCALE GENOMIC DNA]</scope>
    <source>
        <strain evidence="8 9">BCC8398</strain>
    </source>
</reference>
<feature type="region of interest" description="Disordered" evidence="6">
    <location>
        <begin position="261"/>
        <end position="297"/>
    </location>
</feature>
<protein>
    <submittedName>
        <fullName evidence="8">Regulatory protein Cys-3</fullName>
    </submittedName>
</protein>
<dbReference type="EMBL" id="KI669503">
    <property type="protein sequence ID" value="OCF33885.1"/>
    <property type="molecule type" value="Genomic_DNA"/>
</dbReference>
<keyword evidence="5" id="KW-0539">Nucleus</keyword>